<comment type="catalytic activity">
    <reaction evidence="12">
        <text>choline + 2 reduced [2Fe-2S]-[ferredoxin] + O2 + 2 H(+) = betaine aldehyde hydrate + 2 oxidized [2Fe-2S]-[ferredoxin] + H2O</text>
        <dbReference type="Rhea" id="RHEA:17769"/>
        <dbReference type="Rhea" id="RHEA-COMP:10000"/>
        <dbReference type="Rhea" id="RHEA-COMP:10001"/>
        <dbReference type="ChEBI" id="CHEBI:15354"/>
        <dbReference type="ChEBI" id="CHEBI:15377"/>
        <dbReference type="ChEBI" id="CHEBI:15378"/>
        <dbReference type="ChEBI" id="CHEBI:15379"/>
        <dbReference type="ChEBI" id="CHEBI:15870"/>
        <dbReference type="ChEBI" id="CHEBI:33737"/>
        <dbReference type="ChEBI" id="CHEBI:33738"/>
        <dbReference type="EC" id="1.14.15.7"/>
    </reaction>
</comment>
<keyword evidence="11" id="KW-0411">Iron-sulfur</keyword>
<evidence type="ECO:0000256" key="2">
    <source>
        <dbReference type="ARBA" id="ARBA00002149"/>
    </source>
</evidence>
<dbReference type="GO" id="GO:0019285">
    <property type="term" value="P:glycine betaine biosynthetic process from choline"/>
    <property type="evidence" value="ECO:0007669"/>
    <property type="project" value="UniProtKB-UniPathway"/>
</dbReference>
<evidence type="ECO:0000313" key="15">
    <source>
        <dbReference type="Proteomes" id="UP000037460"/>
    </source>
</evidence>
<keyword evidence="7" id="KW-0001">2Fe-2S</keyword>
<evidence type="ECO:0000256" key="8">
    <source>
        <dbReference type="ARBA" id="ARBA00022723"/>
    </source>
</evidence>
<evidence type="ECO:0000256" key="11">
    <source>
        <dbReference type="ARBA" id="ARBA00023014"/>
    </source>
</evidence>
<dbReference type="AlphaFoldDB" id="A0A0M0JUD8"/>
<dbReference type="GO" id="GO:0019133">
    <property type="term" value="F:choline monooxygenase activity"/>
    <property type="evidence" value="ECO:0007669"/>
    <property type="project" value="UniProtKB-EC"/>
</dbReference>
<dbReference type="GO" id="GO:0005506">
    <property type="term" value="F:iron ion binding"/>
    <property type="evidence" value="ECO:0007669"/>
    <property type="project" value="InterPro"/>
</dbReference>
<feature type="domain" description="Rieske" evidence="13">
    <location>
        <begin position="90"/>
        <end position="168"/>
    </location>
</feature>
<protein>
    <recommendedName>
        <fullName evidence="6">Choline monooxygenase, chloroplastic</fullName>
        <ecNumber evidence="5">1.14.15.7</ecNumber>
    </recommendedName>
</protein>
<dbReference type="EMBL" id="JWZX01002368">
    <property type="protein sequence ID" value="KOO29743.1"/>
    <property type="molecule type" value="Genomic_DNA"/>
</dbReference>
<evidence type="ECO:0000256" key="1">
    <source>
        <dbReference type="ARBA" id="ARBA00001962"/>
    </source>
</evidence>
<dbReference type="InterPro" id="IPR036922">
    <property type="entry name" value="Rieske_2Fe-2S_sf"/>
</dbReference>
<comment type="cofactor">
    <cofactor evidence="1">
        <name>Fe cation</name>
        <dbReference type="ChEBI" id="CHEBI:24875"/>
    </cofactor>
</comment>
<dbReference type="PROSITE" id="PS51296">
    <property type="entry name" value="RIESKE"/>
    <property type="match status" value="1"/>
</dbReference>
<evidence type="ECO:0000256" key="4">
    <source>
        <dbReference type="ARBA" id="ARBA00010848"/>
    </source>
</evidence>
<dbReference type="UniPathway" id="UPA00529">
    <property type="reaction ID" value="UER00430"/>
</dbReference>
<dbReference type="PANTHER" id="PTHR43756:SF5">
    <property type="entry name" value="CHOLINE MONOOXYGENASE, CHLOROPLASTIC"/>
    <property type="match status" value="1"/>
</dbReference>
<dbReference type="InterPro" id="IPR001663">
    <property type="entry name" value="Rng_hydr_dOase-A"/>
</dbReference>
<evidence type="ECO:0000256" key="9">
    <source>
        <dbReference type="ARBA" id="ARBA00023002"/>
    </source>
</evidence>
<dbReference type="SUPFAM" id="SSF55961">
    <property type="entry name" value="Bet v1-like"/>
    <property type="match status" value="1"/>
</dbReference>
<dbReference type="CDD" id="cd00680">
    <property type="entry name" value="RHO_alpha_C"/>
    <property type="match status" value="1"/>
</dbReference>
<dbReference type="SUPFAM" id="SSF50022">
    <property type="entry name" value="ISP domain"/>
    <property type="match status" value="1"/>
</dbReference>
<dbReference type="Proteomes" id="UP000037460">
    <property type="component" value="Unassembled WGS sequence"/>
</dbReference>
<comment type="caution">
    <text evidence="14">The sequence shown here is derived from an EMBL/GenBank/DDBJ whole genome shotgun (WGS) entry which is preliminary data.</text>
</comment>
<keyword evidence="8" id="KW-0479">Metal-binding</keyword>
<proteinExistence type="inferred from homology"/>
<dbReference type="Pfam" id="PF00848">
    <property type="entry name" value="Ring_hydroxyl_A"/>
    <property type="match status" value="1"/>
</dbReference>
<evidence type="ECO:0000256" key="5">
    <source>
        <dbReference type="ARBA" id="ARBA00012763"/>
    </source>
</evidence>
<name>A0A0M0JUD8_9EUKA</name>
<evidence type="ECO:0000256" key="7">
    <source>
        <dbReference type="ARBA" id="ARBA00022714"/>
    </source>
</evidence>
<accession>A0A0M0JUD8</accession>
<comment type="function">
    <text evidence="2">Catalyzes the first step of the osmoprotectant glycine betaine synthesis.</text>
</comment>
<gene>
    <name evidence="14" type="ORF">Ctob_011458</name>
</gene>
<dbReference type="OrthoDB" id="426882at2759"/>
<dbReference type="CDD" id="cd03469">
    <property type="entry name" value="Rieske_RO_Alpha_N"/>
    <property type="match status" value="1"/>
</dbReference>
<dbReference type="InterPro" id="IPR017941">
    <property type="entry name" value="Rieske_2Fe-2S"/>
</dbReference>
<evidence type="ECO:0000256" key="12">
    <source>
        <dbReference type="ARBA" id="ARBA00049097"/>
    </source>
</evidence>
<dbReference type="Gene3D" id="2.102.10.10">
    <property type="entry name" value="Rieske [2Fe-2S] iron-sulphur domain"/>
    <property type="match status" value="1"/>
</dbReference>
<evidence type="ECO:0000256" key="6">
    <source>
        <dbReference type="ARBA" id="ARBA00014931"/>
    </source>
</evidence>
<dbReference type="EC" id="1.14.15.7" evidence="5"/>
<dbReference type="PRINTS" id="PR00090">
    <property type="entry name" value="RNGDIOXGNASE"/>
</dbReference>
<evidence type="ECO:0000256" key="3">
    <source>
        <dbReference type="ARBA" id="ARBA00004866"/>
    </source>
</evidence>
<reference evidence="15" key="1">
    <citation type="journal article" date="2015" name="PLoS Genet.">
        <title>Genome Sequence and Transcriptome Analyses of Chrysochromulina tobin: Metabolic Tools for Enhanced Algal Fitness in the Prominent Order Prymnesiales (Haptophyceae).</title>
        <authorList>
            <person name="Hovde B.T."/>
            <person name="Deodato C.R."/>
            <person name="Hunsperger H.M."/>
            <person name="Ryken S.A."/>
            <person name="Yost W."/>
            <person name="Jha R.K."/>
            <person name="Patterson J."/>
            <person name="Monnat R.J. Jr."/>
            <person name="Barlow S.B."/>
            <person name="Starkenburg S.R."/>
            <person name="Cattolico R.A."/>
        </authorList>
    </citation>
    <scope>NUCLEOTIDE SEQUENCE</scope>
    <source>
        <strain evidence="15">CCMP291</strain>
    </source>
</reference>
<dbReference type="PANTHER" id="PTHR43756">
    <property type="entry name" value="CHOLINE MONOOXYGENASE, CHLOROPLASTIC"/>
    <property type="match status" value="1"/>
</dbReference>
<organism evidence="14 15">
    <name type="scientific">Chrysochromulina tobinii</name>
    <dbReference type="NCBI Taxonomy" id="1460289"/>
    <lineage>
        <taxon>Eukaryota</taxon>
        <taxon>Haptista</taxon>
        <taxon>Haptophyta</taxon>
        <taxon>Prymnesiophyceae</taxon>
        <taxon>Prymnesiales</taxon>
        <taxon>Chrysochromulinaceae</taxon>
        <taxon>Chrysochromulina</taxon>
    </lineage>
</organism>
<comment type="pathway">
    <text evidence="3">Amine and polyamine biosynthesis; betaine biosynthesis via choline pathway; betaine aldehyde from choline (monooxygenase route): step 1/1.</text>
</comment>
<keyword evidence="10" id="KW-0408">Iron</keyword>
<dbReference type="GO" id="GO:0051537">
    <property type="term" value="F:2 iron, 2 sulfur cluster binding"/>
    <property type="evidence" value="ECO:0007669"/>
    <property type="project" value="UniProtKB-KW"/>
</dbReference>
<evidence type="ECO:0000259" key="13">
    <source>
        <dbReference type="PROSITE" id="PS51296"/>
    </source>
</evidence>
<dbReference type="Pfam" id="PF00355">
    <property type="entry name" value="Rieske"/>
    <property type="match status" value="1"/>
</dbReference>
<comment type="similarity">
    <text evidence="4">Belongs to the choline monooxygenase family.</text>
</comment>
<evidence type="ECO:0000313" key="14">
    <source>
        <dbReference type="EMBL" id="KOO29743.1"/>
    </source>
</evidence>
<dbReference type="InterPro" id="IPR015879">
    <property type="entry name" value="Ring_hydroxy_dOase_asu_C_dom"/>
</dbReference>
<keyword evidence="9" id="KW-0560">Oxidoreductase</keyword>
<keyword evidence="15" id="KW-1185">Reference proteome</keyword>
<sequence length="466" mass="51842">MPGTADRIAFRRLSAARSAPALLRSGCASVRGPSTLLRRAITGPAQDWSDKAVYTRTRRPVEEATTLPGAVYHDEAFYQLEKTHVWRSSWVVAGELSELSKPGDLLPATVGGENIILANDNGTIRAFHNVCRHRGAQLVTEKCEKRRTILCPYHRWGYALDGRLVSTPLFDSDEARKAVPENLRGKFTGYVKDFDKKEMGLFPVRVESALGLIFVNLNGEAPPLADWLGDLLPAVLEFRPVLETPGALVAASKKTYDCKANWKVLVENFLEYYHLPAVHPALCNVSGVDEHERRQGKGMYMGFATYPLNGDSTAGPTPIDPGRLPPFPGLRGANLQTAWHICIFPNVFFSLYPDHFFRVVLTPHGPNRTIESSTLFTHTSSVDASPEAPKVLEGMFKFWDAVNLEDIQICENVQVGTSSTPYTGGRFSFRFEETIHRFQNMVVDKVLAEEGTRYRIPEGDSDYDAP</sequence>
<evidence type="ECO:0000256" key="10">
    <source>
        <dbReference type="ARBA" id="ARBA00023004"/>
    </source>
</evidence>
<dbReference type="Gene3D" id="3.90.380.10">
    <property type="entry name" value="Naphthalene 1,2-dioxygenase Alpha Subunit, Chain A, domain 1"/>
    <property type="match status" value="1"/>
</dbReference>